<evidence type="ECO:0000259" key="2">
    <source>
        <dbReference type="Pfam" id="PF23598"/>
    </source>
</evidence>
<dbReference type="Pfam" id="PF23598">
    <property type="entry name" value="LRR_14"/>
    <property type="match status" value="1"/>
</dbReference>
<proteinExistence type="predicted"/>
<feature type="domain" description="Disease resistance R13L4/SHOC-2-like LRR" evidence="2">
    <location>
        <begin position="2"/>
        <end position="298"/>
    </location>
</feature>
<dbReference type="InterPro" id="IPR032675">
    <property type="entry name" value="LRR_dom_sf"/>
</dbReference>
<dbReference type="OMA" id="INIRDCK"/>
<gene>
    <name evidence="3" type="ORF">RchiOBHm_Chr7g0230401</name>
</gene>
<dbReference type="EMBL" id="PDCK01000045">
    <property type="protein sequence ID" value="PRQ20644.1"/>
    <property type="molecule type" value="Genomic_DNA"/>
</dbReference>
<name>A0A2P6PFD6_ROSCH</name>
<dbReference type="STRING" id="74649.A0A2P6PFD6"/>
<dbReference type="OrthoDB" id="1164832at2759"/>
<dbReference type="InterPro" id="IPR001611">
    <property type="entry name" value="Leu-rich_rpt"/>
</dbReference>
<dbReference type="SUPFAM" id="SSF52058">
    <property type="entry name" value="L domain-like"/>
    <property type="match status" value="1"/>
</dbReference>
<keyword evidence="1" id="KW-0677">Repeat</keyword>
<keyword evidence="4" id="KW-1185">Reference proteome</keyword>
<dbReference type="PANTHER" id="PTHR47186:SF30">
    <property type="entry name" value="EF-HAND DOMAIN-CONTAINING PROTEIN"/>
    <property type="match status" value="1"/>
</dbReference>
<reference evidence="3 4" key="1">
    <citation type="journal article" date="2018" name="Nat. Genet.">
        <title>The Rosa genome provides new insights in the design of modern roses.</title>
        <authorList>
            <person name="Bendahmane M."/>
        </authorList>
    </citation>
    <scope>NUCLEOTIDE SEQUENCE [LARGE SCALE GENOMIC DNA]</scope>
    <source>
        <strain evidence="4">cv. Old Blush</strain>
    </source>
</reference>
<protein>
    <submittedName>
        <fullName evidence="3">Putative leucine-rich repeat domain, L domain-containing protein</fullName>
    </submittedName>
</protein>
<evidence type="ECO:0000313" key="4">
    <source>
        <dbReference type="Proteomes" id="UP000238479"/>
    </source>
</evidence>
<sequence>MKCLRTLNLSGNMLNEVPKEIGELIHLRYMDLSRSRNLKKLPDAVCDLYNLQTLVLVHCYELEKLPKAMGKLINLKHLYVDGSFMLTYLPKGIGNLKSLEALDCFYVLEGDDEALKFGDLGIMDQLQGSLEIKYFGNNARNDASEIEKAELRNKEHLSHLGVNFLAGREQRKGDSEIVKALQPHQNLKSLDIWNCQMGTTESLYWIKSLRNLRKLHLACWIFCEVLPPLGKLPSLKILEIEGMEKVKKVGVEFLGIEEEEEEEVSGILFPKLKLLSFGFMENWEEWAFFSEMTIMPGLSFL</sequence>
<dbReference type="AlphaFoldDB" id="A0A2P6PFD6"/>
<dbReference type="InterPro" id="IPR055414">
    <property type="entry name" value="LRR_R13L4/SHOC2-like"/>
</dbReference>
<dbReference type="PROSITE" id="PS51450">
    <property type="entry name" value="LRR"/>
    <property type="match status" value="1"/>
</dbReference>
<organism evidence="3 4">
    <name type="scientific">Rosa chinensis</name>
    <name type="common">China rose</name>
    <dbReference type="NCBI Taxonomy" id="74649"/>
    <lineage>
        <taxon>Eukaryota</taxon>
        <taxon>Viridiplantae</taxon>
        <taxon>Streptophyta</taxon>
        <taxon>Embryophyta</taxon>
        <taxon>Tracheophyta</taxon>
        <taxon>Spermatophyta</taxon>
        <taxon>Magnoliopsida</taxon>
        <taxon>eudicotyledons</taxon>
        <taxon>Gunneridae</taxon>
        <taxon>Pentapetalae</taxon>
        <taxon>rosids</taxon>
        <taxon>fabids</taxon>
        <taxon>Rosales</taxon>
        <taxon>Rosaceae</taxon>
        <taxon>Rosoideae</taxon>
        <taxon>Rosoideae incertae sedis</taxon>
        <taxon>Rosa</taxon>
    </lineage>
</organism>
<dbReference type="PANTHER" id="PTHR47186">
    <property type="entry name" value="LEUCINE-RICH REPEAT-CONTAINING PROTEIN 57"/>
    <property type="match status" value="1"/>
</dbReference>
<dbReference type="Proteomes" id="UP000238479">
    <property type="component" value="Chromosome 7"/>
</dbReference>
<evidence type="ECO:0000313" key="3">
    <source>
        <dbReference type="EMBL" id="PRQ20644.1"/>
    </source>
</evidence>
<accession>A0A2P6PFD6</accession>
<evidence type="ECO:0000256" key="1">
    <source>
        <dbReference type="ARBA" id="ARBA00022737"/>
    </source>
</evidence>
<dbReference type="Gene3D" id="3.80.10.10">
    <property type="entry name" value="Ribonuclease Inhibitor"/>
    <property type="match status" value="1"/>
</dbReference>
<comment type="caution">
    <text evidence="3">The sequence shown here is derived from an EMBL/GenBank/DDBJ whole genome shotgun (WGS) entry which is preliminary data.</text>
</comment>
<dbReference type="Gramene" id="PRQ20644">
    <property type="protein sequence ID" value="PRQ20644"/>
    <property type="gene ID" value="RchiOBHm_Chr7g0230401"/>
</dbReference>